<dbReference type="GO" id="GO:0008198">
    <property type="term" value="F:ferrous iron binding"/>
    <property type="evidence" value="ECO:0007669"/>
    <property type="project" value="TreeGrafter"/>
</dbReference>
<dbReference type="InterPro" id="IPR014710">
    <property type="entry name" value="RmlC-like_jellyroll"/>
</dbReference>
<dbReference type="Proteomes" id="UP000306985">
    <property type="component" value="Unassembled WGS sequence"/>
</dbReference>
<dbReference type="Gene3D" id="2.60.120.10">
    <property type="entry name" value="Jelly Rolls"/>
    <property type="match status" value="1"/>
</dbReference>
<keyword evidence="3 8" id="KW-0223">Dioxygenase</keyword>
<keyword evidence="9" id="KW-1185">Reference proteome</keyword>
<gene>
    <name evidence="8" type="ORF">FDO65_14930</name>
</gene>
<evidence type="ECO:0000256" key="1">
    <source>
        <dbReference type="ARBA" id="ARBA00006622"/>
    </source>
</evidence>
<feature type="binding site" evidence="6">
    <location>
        <position position="128"/>
    </location>
    <ligand>
        <name>Fe cation</name>
        <dbReference type="ChEBI" id="CHEBI:24875"/>
        <note>catalytic</note>
    </ligand>
</feature>
<dbReference type="InterPro" id="IPR011051">
    <property type="entry name" value="RmlC_Cupin_sf"/>
</dbReference>
<dbReference type="GO" id="GO:0016702">
    <property type="term" value="F:oxidoreductase activity, acting on single donors with incorporation of molecular oxygen, incorporation of two atoms of oxygen"/>
    <property type="evidence" value="ECO:0007669"/>
    <property type="project" value="InterPro"/>
</dbReference>
<comment type="similarity">
    <text evidence="1">Belongs to the cysteine dioxygenase family.</text>
</comment>
<keyword evidence="4" id="KW-0560">Oxidoreductase</keyword>
<evidence type="ECO:0000313" key="9">
    <source>
        <dbReference type="Proteomes" id="UP000306985"/>
    </source>
</evidence>
<accession>A0A4U6QFE7</accession>
<dbReference type="SUPFAM" id="SSF51182">
    <property type="entry name" value="RmlC-like cupins"/>
    <property type="match status" value="1"/>
</dbReference>
<feature type="binding site" evidence="6">
    <location>
        <position position="130"/>
    </location>
    <ligand>
        <name>Fe cation</name>
        <dbReference type="ChEBI" id="CHEBI:24875"/>
        <note>catalytic</note>
    </ligand>
</feature>
<protein>
    <submittedName>
        <fullName evidence="8">Cysteine dioxygenase</fullName>
    </submittedName>
</protein>
<feature type="region of interest" description="Disordered" evidence="7">
    <location>
        <begin position="1"/>
        <end position="26"/>
    </location>
</feature>
<reference evidence="8 9" key="1">
    <citation type="submission" date="2019-05" db="EMBL/GenBank/DDBJ databases">
        <title>Nakamurella sp. N5BH11, whole genome shotgun sequence.</title>
        <authorList>
            <person name="Tuo L."/>
        </authorList>
    </citation>
    <scope>NUCLEOTIDE SEQUENCE [LARGE SCALE GENOMIC DNA]</scope>
    <source>
        <strain evidence="8 9">N5BH11</strain>
    </source>
</reference>
<evidence type="ECO:0000256" key="7">
    <source>
        <dbReference type="SAM" id="MobiDB-lite"/>
    </source>
</evidence>
<evidence type="ECO:0000256" key="2">
    <source>
        <dbReference type="ARBA" id="ARBA00022723"/>
    </source>
</evidence>
<evidence type="ECO:0000256" key="5">
    <source>
        <dbReference type="ARBA" id="ARBA00023004"/>
    </source>
</evidence>
<comment type="caution">
    <text evidence="8">The sequence shown here is derived from an EMBL/GenBank/DDBJ whole genome shotgun (WGS) entry which is preliminary data.</text>
</comment>
<keyword evidence="2 6" id="KW-0479">Metal-binding</keyword>
<dbReference type="OrthoDB" id="4217976at2"/>
<dbReference type="PANTHER" id="PTHR12918">
    <property type="entry name" value="CYSTEINE DIOXYGENASE"/>
    <property type="match status" value="1"/>
</dbReference>
<sequence length="231" mass="24431">MKTIELSELPLTDDRGVDTVPTPSDTAADIAGRWPAEAVPARAAVALEDAALPGENGEPALDLDTLPGRELDHAELRALAARLAGRAELLAPHIAFDDEHRHFVSLHRDPNVDVWLICWTPENDTGWHDHDTSSGAVAVVSGELTEHNLAVGADADNGVATSVPGGRVFSFGPDHIHRLTGKAAGSVSVHAYSPPLWRMGQYTLGAGGVLRRRSVSYAEELRPADDGGAPA</sequence>
<feature type="binding site" evidence="6">
    <location>
        <position position="177"/>
    </location>
    <ligand>
        <name>Fe cation</name>
        <dbReference type="ChEBI" id="CHEBI:24875"/>
        <note>catalytic</note>
    </ligand>
</feature>
<dbReference type="CDD" id="cd10548">
    <property type="entry name" value="cupin_CDO"/>
    <property type="match status" value="1"/>
</dbReference>
<dbReference type="Pfam" id="PF05995">
    <property type="entry name" value="CDO_I"/>
    <property type="match status" value="1"/>
</dbReference>
<name>A0A4U6QFE7_9ACTN</name>
<evidence type="ECO:0000256" key="3">
    <source>
        <dbReference type="ARBA" id="ARBA00022964"/>
    </source>
</evidence>
<evidence type="ECO:0000256" key="4">
    <source>
        <dbReference type="ARBA" id="ARBA00023002"/>
    </source>
</evidence>
<evidence type="ECO:0000313" key="8">
    <source>
        <dbReference type="EMBL" id="TKV58798.1"/>
    </source>
</evidence>
<dbReference type="RefSeq" id="WP_137450457.1">
    <property type="nucleotide sequence ID" value="NZ_SZZH01000003.1"/>
</dbReference>
<keyword evidence="5 6" id="KW-0408">Iron</keyword>
<dbReference type="PANTHER" id="PTHR12918:SF1">
    <property type="entry name" value="CYSTEINE DIOXYGENASE TYPE 1"/>
    <property type="match status" value="1"/>
</dbReference>
<proteinExistence type="inferred from homology"/>
<evidence type="ECO:0000256" key="6">
    <source>
        <dbReference type="PIRSR" id="PIRSR610300-51"/>
    </source>
</evidence>
<dbReference type="InterPro" id="IPR010300">
    <property type="entry name" value="CDO_1"/>
</dbReference>
<organism evidence="8 9">
    <name type="scientific">Nakamurella flava</name>
    <dbReference type="NCBI Taxonomy" id="2576308"/>
    <lineage>
        <taxon>Bacteria</taxon>
        <taxon>Bacillati</taxon>
        <taxon>Actinomycetota</taxon>
        <taxon>Actinomycetes</taxon>
        <taxon>Nakamurellales</taxon>
        <taxon>Nakamurellaceae</taxon>
        <taxon>Nakamurella</taxon>
    </lineage>
</organism>
<dbReference type="AlphaFoldDB" id="A0A4U6QFE7"/>
<dbReference type="EMBL" id="SZZH01000003">
    <property type="protein sequence ID" value="TKV58798.1"/>
    <property type="molecule type" value="Genomic_DNA"/>
</dbReference>